<dbReference type="AlphaFoldDB" id="A0A1F6T4Q0"/>
<dbReference type="Proteomes" id="UP000178379">
    <property type="component" value="Unassembled WGS sequence"/>
</dbReference>
<proteinExistence type="predicted"/>
<dbReference type="Pfam" id="PF16137">
    <property type="entry name" value="DUF4845"/>
    <property type="match status" value="1"/>
</dbReference>
<protein>
    <recommendedName>
        <fullName evidence="4">DUF4845 domain-containing protein</fullName>
    </recommendedName>
</protein>
<keyword evidence="1" id="KW-1133">Transmembrane helix</keyword>
<keyword evidence="1" id="KW-0812">Transmembrane</keyword>
<name>A0A1F6T4Q0_9PROT</name>
<feature type="transmembrane region" description="Helical" evidence="1">
    <location>
        <begin position="12"/>
        <end position="33"/>
    </location>
</feature>
<sequence>MNRLNRQRGMSMWSLMFVLIVLGFSVYIGFLLFPPYMADFKVKSTLDQLAKQSDVGSMSRDDIINSLDKRFDIDDIKHINLKQDLKVEKRGPNRLIMIDYEVEAQVAGNVSMLLKFKHVRQVKADN</sequence>
<dbReference type="EMBL" id="MFSQ01000064">
    <property type="protein sequence ID" value="OGI40114.1"/>
    <property type="molecule type" value="Genomic_DNA"/>
</dbReference>
<dbReference type="InterPro" id="IPR032314">
    <property type="entry name" value="DUF4845"/>
</dbReference>
<reference evidence="2 3" key="1">
    <citation type="journal article" date="2016" name="Nat. Commun.">
        <title>Thousands of microbial genomes shed light on interconnected biogeochemical processes in an aquifer system.</title>
        <authorList>
            <person name="Anantharaman K."/>
            <person name="Brown C.T."/>
            <person name="Hug L.A."/>
            <person name="Sharon I."/>
            <person name="Castelle C.J."/>
            <person name="Probst A.J."/>
            <person name="Thomas B.C."/>
            <person name="Singh A."/>
            <person name="Wilkins M.J."/>
            <person name="Karaoz U."/>
            <person name="Brodie E.L."/>
            <person name="Williams K.H."/>
            <person name="Hubbard S.S."/>
            <person name="Banfield J.F."/>
        </authorList>
    </citation>
    <scope>NUCLEOTIDE SEQUENCE [LARGE SCALE GENOMIC DNA]</scope>
</reference>
<comment type="caution">
    <text evidence="2">The sequence shown here is derived from an EMBL/GenBank/DDBJ whole genome shotgun (WGS) entry which is preliminary data.</text>
</comment>
<evidence type="ECO:0000256" key="1">
    <source>
        <dbReference type="SAM" id="Phobius"/>
    </source>
</evidence>
<evidence type="ECO:0008006" key="4">
    <source>
        <dbReference type="Google" id="ProtNLM"/>
    </source>
</evidence>
<dbReference type="STRING" id="1817756.A2140_07020"/>
<gene>
    <name evidence="2" type="ORF">A2140_07020</name>
</gene>
<accession>A0A1F6T4Q0</accession>
<evidence type="ECO:0000313" key="2">
    <source>
        <dbReference type="EMBL" id="OGI40114.1"/>
    </source>
</evidence>
<keyword evidence="1" id="KW-0472">Membrane</keyword>
<evidence type="ECO:0000313" key="3">
    <source>
        <dbReference type="Proteomes" id="UP000178379"/>
    </source>
</evidence>
<organism evidence="2 3">
    <name type="scientific">Candidatus Muproteobacteria bacterium RBG_16_62_13</name>
    <dbReference type="NCBI Taxonomy" id="1817756"/>
    <lineage>
        <taxon>Bacteria</taxon>
        <taxon>Pseudomonadati</taxon>
        <taxon>Pseudomonadota</taxon>
        <taxon>Candidatus Muproteobacteria</taxon>
    </lineage>
</organism>